<feature type="transmembrane region" description="Helical" evidence="5">
    <location>
        <begin position="332"/>
        <end position="350"/>
    </location>
</feature>
<protein>
    <recommendedName>
        <fullName evidence="5">Phosphatidylinositol-glycan biosynthesis class W protein</fullName>
        <ecNumber evidence="5">2.3.-.-</ecNumber>
    </recommendedName>
</protein>
<name>A0A484C0G9_DRONA</name>
<keyword evidence="5" id="KW-0808">Transferase</keyword>
<dbReference type="OrthoDB" id="15270at2759"/>
<dbReference type="GO" id="GO:0032216">
    <property type="term" value="F:glucosaminyl-phosphatidylinositol O-acyltransferase activity"/>
    <property type="evidence" value="ECO:0007669"/>
    <property type="project" value="TreeGrafter"/>
</dbReference>
<feature type="transmembrane region" description="Helical" evidence="5">
    <location>
        <begin position="191"/>
        <end position="213"/>
    </location>
</feature>
<feature type="transmembrane region" description="Helical" evidence="5">
    <location>
        <begin position="252"/>
        <end position="273"/>
    </location>
</feature>
<dbReference type="UniPathway" id="UPA00196"/>
<dbReference type="EC" id="2.3.-.-" evidence="5"/>
<proteinExistence type="inferred from homology"/>
<comment type="caution">
    <text evidence="6">The sequence shown here is derived from an EMBL/GenBank/DDBJ whole genome shotgun (WGS) entry which is preliminary data.</text>
</comment>
<sequence length="494" mass="55607">MDSGRIGLGEVYDIPEQHTDKRSFKSIEQSLLSQFAILASFSGVVLARAILTPRRTSRLSPTICYLLEFPLIVVPGVLFVTVASDYCAQFVAVMIALLFFYIIRTRAISRIKKQSQFNVGSRPIALTVGRALTHLITSICILAIDFGSFDRRHRKSRLFGARLMDTGIGLFVVVMGWVSRRPRNCIELRRHVLLSAMPLILLGIARVIALLAIDYGQDEHEYGVHLNAFFTLGLTKLFGSIFGYFAHTDWQLLPMAFCVLACHQVALTFGGISEYVMDDDVLRTTFLSANREGIFSIPGFVALYLLSIYFGRWLFAKTVYSFKEMIGKLRSLLIIVIACWLLMAVGAYAVGISRVTCNLGYVIWMFAIMSTMLWLTMVIFNLIFEEANEQKLDEAQSLMDEAQFNETENLEKGLLIPSKTVAIKSSGTQCIIIESLNMNGLIYFLLANISTGCVNIFLKPKKRSDASSVLILHIYMFVVTFAVFQLYKRRIRIA</sequence>
<dbReference type="GO" id="GO:0005789">
    <property type="term" value="C:endoplasmic reticulum membrane"/>
    <property type="evidence" value="ECO:0007669"/>
    <property type="project" value="UniProtKB-SubCell"/>
</dbReference>
<dbReference type="GO" id="GO:0006506">
    <property type="term" value="P:GPI anchor biosynthetic process"/>
    <property type="evidence" value="ECO:0007669"/>
    <property type="project" value="UniProtKB-UniPathway"/>
</dbReference>
<comment type="subcellular location">
    <subcellularLocation>
        <location evidence="5">Endoplasmic reticulum membrane</location>
        <topology evidence="5">Multi-pass membrane protein</topology>
    </subcellularLocation>
    <subcellularLocation>
        <location evidence="1">Membrane</location>
        <topology evidence="1">Multi-pass membrane protein</topology>
    </subcellularLocation>
</comment>
<dbReference type="KEGG" id="dnv:108650534"/>
<dbReference type="PANTHER" id="PTHR20661">
    <property type="entry name" value="PHOSPHATIDYLINOSITOL-GLYCAN BIOSYNTHESIS CLASS W PROTEIN"/>
    <property type="match status" value="1"/>
</dbReference>
<gene>
    <name evidence="6" type="ORF">AWZ03_000077</name>
</gene>
<dbReference type="OMA" id="GLYVMQP"/>
<evidence type="ECO:0000256" key="1">
    <source>
        <dbReference type="ARBA" id="ARBA00004141"/>
    </source>
</evidence>
<keyword evidence="5" id="KW-0012">Acyltransferase</keyword>
<dbReference type="PANTHER" id="PTHR20661:SF0">
    <property type="entry name" value="PHOSPHATIDYLINOSITOL-GLYCAN BIOSYNTHESIS CLASS W PROTEIN"/>
    <property type="match status" value="1"/>
</dbReference>
<feature type="transmembrane region" description="Helical" evidence="5">
    <location>
        <begin position="31"/>
        <end position="51"/>
    </location>
</feature>
<keyword evidence="4 5" id="KW-0472">Membrane</keyword>
<feature type="transmembrane region" description="Helical" evidence="5">
    <location>
        <begin position="63"/>
        <end position="80"/>
    </location>
</feature>
<reference evidence="6 7" key="1">
    <citation type="journal article" date="2019" name="J. Hered.">
        <title>An Improved Genome Assembly for Drosophila navojoa, the Basal Species in the mojavensis Cluster.</title>
        <authorList>
            <person name="Vanderlinde T."/>
            <person name="Dupim E.G."/>
            <person name="Nazario-Yepiz N.O."/>
            <person name="Carvalho A.B."/>
        </authorList>
    </citation>
    <scope>NUCLEOTIDE SEQUENCE [LARGE SCALE GENOMIC DNA]</scope>
    <source>
        <strain evidence="6">Navoj_Jal97</strain>
        <tissue evidence="6">Whole organism</tissue>
    </source>
</reference>
<evidence type="ECO:0000256" key="4">
    <source>
        <dbReference type="ARBA" id="ARBA00023136"/>
    </source>
</evidence>
<evidence type="ECO:0000313" key="6">
    <source>
        <dbReference type="EMBL" id="TDG53262.1"/>
    </source>
</evidence>
<feature type="transmembrane region" description="Helical" evidence="5">
    <location>
        <begin position="159"/>
        <end position="179"/>
    </location>
</feature>
<feature type="transmembrane region" description="Helical" evidence="5">
    <location>
        <begin position="124"/>
        <end position="147"/>
    </location>
</feature>
<comment type="pathway">
    <text evidence="5">Glycolipid biosynthesis; glycosylphosphatidylinositol-anchor biosynthesis.</text>
</comment>
<comment type="function">
    <text evidence="5">A acetyltransferase, which acetylates the inositol ring of phosphatidylinositol during biosynthesis of GPI-anchor.</text>
</comment>
<dbReference type="InterPro" id="IPR009447">
    <property type="entry name" value="PIGW/GWT1"/>
</dbReference>
<evidence type="ECO:0000256" key="3">
    <source>
        <dbReference type="ARBA" id="ARBA00022989"/>
    </source>
</evidence>
<feature type="transmembrane region" description="Helical" evidence="5">
    <location>
        <begin position="225"/>
        <end position="245"/>
    </location>
</feature>
<evidence type="ECO:0000313" key="7">
    <source>
        <dbReference type="Proteomes" id="UP000295192"/>
    </source>
</evidence>
<dbReference type="AlphaFoldDB" id="A0A484C0G9"/>
<dbReference type="STRING" id="7232.A0A484C0G9"/>
<dbReference type="EMBL" id="LSRL02000001">
    <property type="protein sequence ID" value="TDG53262.1"/>
    <property type="molecule type" value="Genomic_DNA"/>
</dbReference>
<keyword evidence="3 5" id="KW-1133">Transmembrane helix</keyword>
<keyword evidence="7" id="KW-1185">Reference proteome</keyword>
<keyword evidence="5" id="KW-0337">GPI-anchor biosynthesis</keyword>
<feature type="transmembrane region" description="Helical" evidence="5">
    <location>
        <begin position="86"/>
        <end position="103"/>
    </location>
</feature>
<feature type="transmembrane region" description="Helical" evidence="5">
    <location>
        <begin position="470"/>
        <end position="487"/>
    </location>
</feature>
<evidence type="ECO:0000256" key="5">
    <source>
        <dbReference type="RuleBase" id="RU280819"/>
    </source>
</evidence>
<organism evidence="6 7">
    <name type="scientific">Drosophila navojoa</name>
    <name type="common">Fruit fly</name>
    <dbReference type="NCBI Taxonomy" id="7232"/>
    <lineage>
        <taxon>Eukaryota</taxon>
        <taxon>Metazoa</taxon>
        <taxon>Ecdysozoa</taxon>
        <taxon>Arthropoda</taxon>
        <taxon>Hexapoda</taxon>
        <taxon>Insecta</taxon>
        <taxon>Pterygota</taxon>
        <taxon>Neoptera</taxon>
        <taxon>Endopterygota</taxon>
        <taxon>Diptera</taxon>
        <taxon>Brachycera</taxon>
        <taxon>Muscomorpha</taxon>
        <taxon>Ephydroidea</taxon>
        <taxon>Drosophilidae</taxon>
        <taxon>Drosophila</taxon>
    </lineage>
</organism>
<dbReference type="Proteomes" id="UP000295192">
    <property type="component" value="Unassembled WGS sequence"/>
</dbReference>
<dbReference type="GO" id="GO:0072659">
    <property type="term" value="P:protein localization to plasma membrane"/>
    <property type="evidence" value="ECO:0007669"/>
    <property type="project" value="TreeGrafter"/>
</dbReference>
<comment type="similarity">
    <text evidence="5">Belongs to the PIGW family.</text>
</comment>
<feature type="transmembrane region" description="Helical" evidence="5">
    <location>
        <begin position="293"/>
        <end position="311"/>
    </location>
</feature>
<accession>A0A484C0G9</accession>
<dbReference type="Pfam" id="PF06423">
    <property type="entry name" value="GWT1"/>
    <property type="match status" value="1"/>
</dbReference>
<feature type="transmembrane region" description="Helical" evidence="5">
    <location>
        <begin position="441"/>
        <end position="458"/>
    </location>
</feature>
<dbReference type="PIRSF" id="PIRSF017321">
    <property type="entry name" value="GWT1"/>
    <property type="match status" value="1"/>
</dbReference>
<keyword evidence="5" id="KW-0256">Endoplasmic reticulum</keyword>
<feature type="transmembrane region" description="Helical" evidence="5">
    <location>
        <begin position="362"/>
        <end position="384"/>
    </location>
</feature>
<keyword evidence="2 5" id="KW-0812">Transmembrane</keyword>
<evidence type="ECO:0000256" key="2">
    <source>
        <dbReference type="ARBA" id="ARBA00022692"/>
    </source>
</evidence>